<proteinExistence type="predicted"/>
<accession>A0A0R2L6L1</accession>
<reference evidence="1 2" key="1">
    <citation type="journal article" date="2015" name="Genome Announc.">
        <title>Expanding the biotechnology potential of lactobacilli through comparative genomics of 213 strains and associated genera.</title>
        <authorList>
            <person name="Sun Z."/>
            <person name="Harris H.M."/>
            <person name="McCann A."/>
            <person name="Guo C."/>
            <person name="Argimon S."/>
            <person name="Zhang W."/>
            <person name="Yang X."/>
            <person name="Jeffery I.B."/>
            <person name="Cooney J.C."/>
            <person name="Kagawa T.F."/>
            <person name="Liu W."/>
            <person name="Song Y."/>
            <person name="Salvetti E."/>
            <person name="Wrobel A."/>
            <person name="Rasinkangas P."/>
            <person name="Parkhill J."/>
            <person name="Rea M.C."/>
            <person name="O'Sullivan O."/>
            <person name="Ritari J."/>
            <person name="Douillard F.P."/>
            <person name="Paul Ross R."/>
            <person name="Yang R."/>
            <person name="Briner A.E."/>
            <person name="Felis G.E."/>
            <person name="de Vos W.M."/>
            <person name="Barrangou R."/>
            <person name="Klaenhammer T.R."/>
            <person name="Caufield P.W."/>
            <person name="Cui Y."/>
            <person name="Zhang H."/>
            <person name="O'Toole P.W."/>
        </authorList>
    </citation>
    <scope>NUCLEOTIDE SEQUENCE [LARGE SCALE GENOMIC DNA]</scope>
    <source>
        <strain evidence="1 2">DSM 18001</strain>
    </source>
</reference>
<protein>
    <submittedName>
        <fullName evidence="1">Uncharacterized protein</fullName>
    </submittedName>
</protein>
<sequence length="369" mass="42260">MLIAIDGINDERKLRIISKLEQSKDPSVYKFHSEVQHSIIKAELEANQIVIWNRTPTSVSSESSALIPDLTFILSTLSTDFSDSSHIIIDVNQPITKIILAINSVLTSIEDKTLVIHRKMLDKLVLLIDRELHHDSALDGLMQQRIINRIPAKIKLRSKEHARFMFFITNNDHGVKSDLLYNRAKELYHSHPEYFDANYITTKDTDFVEAHIVKQLGVRYPSVAAENWYANSQRLKDEFDGEPINVFTSTNDGFALFNLIKTFRGYGDKIGGMFTRSIANLKFNPELQNLEKVPVPTDTHIASLLFKIGIFHTVQKPKLALYSDLARNEITSACSRHNLDWHRIDRALWLIESENLIDHFITNQLTLAL</sequence>
<evidence type="ECO:0000313" key="1">
    <source>
        <dbReference type="EMBL" id="KRN95052.1"/>
    </source>
</evidence>
<dbReference type="STRING" id="331679.IV81_GL000845"/>
<dbReference type="Proteomes" id="UP000051859">
    <property type="component" value="Unassembled WGS sequence"/>
</dbReference>
<keyword evidence="2" id="KW-1185">Reference proteome</keyword>
<name>A0A0R2L6L1_9LACO</name>
<dbReference type="EMBL" id="JQBX01000002">
    <property type="protein sequence ID" value="KRN95052.1"/>
    <property type="molecule type" value="Genomic_DNA"/>
</dbReference>
<comment type="caution">
    <text evidence="1">The sequence shown here is derived from an EMBL/GenBank/DDBJ whole genome shotgun (WGS) entry which is preliminary data.</text>
</comment>
<dbReference type="PATRIC" id="fig|331679.3.peg.850"/>
<dbReference type="RefSeq" id="WP_057801607.1">
    <property type="nucleotide sequence ID" value="NZ_JQBX01000002.1"/>
</dbReference>
<gene>
    <name evidence="1" type="ORF">IV81_GL000845</name>
</gene>
<evidence type="ECO:0000313" key="2">
    <source>
        <dbReference type="Proteomes" id="UP000051859"/>
    </source>
</evidence>
<organism evidence="1 2">
    <name type="scientific">Pediococcus stilesii</name>
    <dbReference type="NCBI Taxonomy" id="331679"/>
    <lineage>
        <taxon>Bacteria</taxon>
        <taxon>Bacillati</taxon>
        <taxon>Bacillota</taxon>
        <taxon>Bacilli</taxon>
        <taxon>Lactobacillales</taxon>
        <taxon>Lactobacillaceae</taxon>
        <taxon>Pediococcus</taxon>
    </lineage>
</organism>
<dbReference type="AlphaFoldDB" id="A0A0R2L6L1"/>